<dbReference type="Pfam" id="PF02561">
    <property type="entry name" value="FliS"/>
    <property type="match status" value="1"/>
</dbReference>
<dbReference type="CDD" id="cd16098">
    <property type="entry name" value="FliS"/>
    <property type="match status" value="1"/>
</dbReference>
<dbReference type="InterPro" id="IPR003713">
    <property type="entry name" value="FliS"/>
</dbReference>
<dbReference type="EMBL" id="JACCBB010000001">
    <property type="protein sequence ID" value="NYD24581.1"/>
    <property type="molecule type" value="Genomic_DNA"/>
</dbReference>
<dbReference type="GO" id="GO:0071973">
    <property type="term" value="P:bacterial-type flagellum-dependent cell motility"/>
    <property type="evidence" value="ECO:0007669"/>
    <property type="project" value="TreeGrafter"/>
</dbReference>
<evidence type="ECO:0000256" key="2">
    <source>
        <dbReference type="ARBA" id="ARBA00008787"/>
    </source>
</evidence>
<dbReference type="PANTHER" id="PTHR34773">
    <property type="entry name" value="FLAGELLAR SECRETION CHAPERONE FLIS"/>
    <property type="match status" value="1"/>
</dbReference>
<dbReference type="GO" id="GO:0005829">
    <property type="term" value="C:cytosol"/>
    <property type="evidence" value="ECO:0007669"/>
    <property type="project" value="UniProtKB-SubCell"/>
</dbReference>
<keyword evidence="3" id="KW-0963">Cytoplasm</keyword>
<accession>A0A7Y9DPT5</accession>
<evidence type="ECO:0000256" key="3">
    <source>
        <dbReference type="ARBA" id="ARBA00022490"/>
    </source>
</evidence>
<dbReference type="NCBIfam" id="TIGR00208">
    <property type="entry name" value="fliS"/>
    <property type="match status" value="1"/>
</dbReference>
<evidence type="ECO:0000256" key="5">
    <source>
        <dbReference type="ARBA" id="ARBA00023186"/>
    </source>
</evidence>
<dbReference type="AlphaFoldDB" id="A0A7Y9DPT5"/>
<dbReference type="Proteomes" id="UP000521922">
    <property type="component" value="Unassembled WGS sequence"/>
</dbReference>
<dbReference type="RefSeq" id="WP_246314176.1">
    <property type="nucleotide sequence ID" value="NZ_BAAAGN010000026.1"/>
</dbReference>
<keyword evidence="5" id="KW-0143">Chaperone</keyword>
<keyword evidence="7" id="KW-1185">Reference proteome</keyword>
<keyword evidence="4" id="KW-1005">Bacterial flagellum biogenesis</keyword>
<evidence type="ECO:0000256" key="1">
    <source>
        <dbReference type="ARBA" id="ARBA00004514"/>
    </source>
</evidence>
<proteinExistence type="inferred from homology"/>
<dbReference type="InterPro" id="IPR036584">
    <property type="entry name" value="FliS_sf"/>
</dbReference>
<comment type="caution">
    <text evidence="6">The sequence shown here is derived from an EMBL/GenBank/DDBJ whole genome shotgun (WGS) entry which is preliminary data.</text>
</comment>
<dbReference type="SUPFAM" id="SSF101116">
    <property type="entry name" value="Flagellar export chaperone FliS"/>
    <property type="match status" value="1"/>
</dbReference>
<keyword evidence="6" id="KW-0969">Cilium</keyword>
<organism evidence="6 7">
    <name type="scientific">Kineococcus aurantiacus</name>
    <dbReference type="NCBI Taxonomy" id="37633"/>
    <lineage>
        <taxon>Bacteria</taxon>
        <taxon>Bacillati</taxon>
        <taxon>Actinomycetota</taxon>
        <taxon>Actinomycetes</taxon>
        <taxon>Kineosporiales</taxon>
        <taxon>Kineosporiaceae</taxon>
        <taxon>Kineococcus</taxon>
    </lineage>
</organism>
<name>A0A7Y9DPT5_9ACTN</name>
<gene>
    <name evidence="6" type="ORF">BJ968_004121</name>
</gene>
<evidence type="ECO:0000256" key="4">
    <source>
        <dbReference type="ARBA" id="ARBA00022795"/>
    </source>
</evidence>
<comment type="subcellular location">
    <subcellularLocation>
        <location evidence="1">Cytoplasm</location>
        <location evidence="1">Cytosol</location>
    </subcellularLocation>
</comment>
<dbReference type="GO" id="GO:0044780">
    <property type="term" value="P:bacterial-type flagellum assembly"/>
    <property type="evidence" value="ECO:0007669"/>
    <property type="project" value="InterPro"/>
</dbReference>
<comment type="similarity">
    <text evidence="2">Belongs to the FliS family.</text>
</comment>
<reference evidence="6 7" key="1">
    <citation type="submission" date="2020-07" db="EMBL/GenBank/DDBJ databases">
        <title>Sequencing the genomes of 1000 actinobacteria strains.</title>
        <authorList>
            <person name="Klenk H.-P."/>
        </authorList>
    </citation>
    <scope>NUCLEOTIDE SEQUENCE [LARGE SCALE GENOMIC DNA]</scope>
    <source>
        <strain evidence="6 7">DSM 7487</strain>
    </source>
</reference>
<dbReference type="Gene3D" id="1.20.120.340">
    <property type="entry name" value="Flagellar protein FliS"/>
    <property type="match status" value="1"/>
</dbReference>
<protein>
    <submittedName>
        <fullName evidence="6">Flagellar protein FliS</fullName>
    </submittedName>
</protein>
<keyword evidence="6" id="KW-0282">Flagellum</keyword>
<sequence>MPAMTFGRVPNKNRYFENSLETASPSALLVMLYDRLVLDLKRAEEALGAQDRTSAHTNLVHAQDIVRELLSSLNTDAWEGAQGLGSLYTWLYQEFVAANVEGDAERVRSARTEVVEPLAEAWRQAALEVLGATPPPTSA</sequence>
<dbReference type="PANTHER" id="PTHR34773:SF1">
    <property type="entry name" value="FLAGELLAR SECRETION CHAPERONE FLIS"/>
    <property type="match status" value="1"/>
</dbReference>
<evidence type="ECO:0000313" key="7">
    <source>
        <dbReference type="Proteomes" id="UP000521922"/>
    </source>
</evidence>
<evidence type="ECO:0000313" key="6">
    <source>
        <dbReference type="EMBL" id="NYD24581.1"/>
    </source>
</evidence>
<keyword evidence="6" id="KW-0966">Cell projection</keyword>